<dbReference type="RefSeq" id="WP_067669583.1">
    <property type="nucleotide sequence ID" value="NZ_CBCSIK010000003.1"/>
</dbReference>
<dbReference type="AlphaFoldDB" id="A0A151Y105"/>
<protein>
    <submittedName>
        <fullName evidence="1">Uncharacterized protein</fullName>
    </submittedName>
</protein>
<accession>A0A151Y105</accession>
<dbReference type="EMBL" id="LUAW01000023">
    <property type="protein sequence ID" value="KYQ71717.1"/>
    <property type="molecule type" value="Genomic_DNA"/>
</dbReference>
<organism evidence="1 2">
    <name type="scientific">Acinetobacter pragensis</name>
    <dbReference type="NCBI Taxonomy" id="1806892"/>
    <lineage>
        <taxon>Bacteria</taxon>
        <taxon>Pseudomonadati</taxon>
        <taxon>Pseudomonadota</taxon>
        <taxon>Gammaproteobacteria</taxon>
        <taxon>Moraxellales</taxon>
        <taxon>Moraxellaceae</taxon>
        <taxon>Acinetobacter</taxon>
    </lineage>
</organism>
<comment type="caution">
    <text evidence="1">The sequence shown here is derived from an EMBL/GenBank/DDBJ whole genome shotgun (WGS) entry which is preliminary data.</text>
</comment>
<name>A0A151Y105_9GAMM</name>
<proteinExistence type="predicted"/>
<reference evidence="1 2" key="1">
    <citation type="submission" date="2016-03" db="EMBL/GenBank/DDBJ databases">
        <title>Acinetobacter genomospecies 28 strain ANC 4149.</title>
        <authorList>
            <person name="Radolfova-Krizova L."/>
            <person name="Nemec A."/>
        </authorList>
    </citation>
    <scope>NUCLEOTIDE SEQUENCE [LARGE SCALE GENOMIC DNA]</scope>
    <source>
        <strain evidence="1 2">ANC 4149</strain>
    </source>
</reference>
<dbReference type="STRING" id="1806892.AZH43_02390"/>
<evidence type="ECO:0000313" key="2">
    <source>
        <dbReference type="Proteomes" id="UP000076276"/>
    </source>
</evidence>
<evidence type="ECO:0000313" key="1">
    <source>
        <dbReference type="EMBL" id="KYQ71717.1"/>
    </source>
</evidence>
<gene>
    <name evidence="1" type="ORF">AZH43_02390</name>
</gene>
<dbReference type="Proteomes" id="UP000076276">
    <property type="component" value="Unassembled WGS sequence"/>
</dbReference>
<keyword evidence="2" id="KW-1185">Reference proteome</keyword>
<sequence>MQNLQALIQGKISPQAINIDELIEMAEKYQQPNSAEYKLIELAANIVLAKYLEKAQQFL</sequence>
<dbReference type="OrthoDB" id="6700283at2"/>